<organism evidence="1 2">
    <name type="scientific">Helianthus annuus</name>
    <name type="common">Common sunflower</name>
    <dbReference type="NCBI Taxonomy" id="4232"/>
    <lineage>
        <taxon>Eukaryota</taxon>
        <taxon>Viridiplantae</taxon>
        <taxon>Streptophyta</taxon>
        <taxon>Embryophyta</taxon>
        <taxon>Tracheophyta</taxon>
        <taxon>Spermatophyta</taxon>
        <taxon>Magnoliopsida</taxon>
        <taxon>eudicotyledons</taxon>
        <taxon>Gunneridae</taxon>
        <taxon>Pentapetalae</taxon>
        <taxon>asterids</taxon>
        <taxon>campanulids</taxon>
        <taxon>Asterales</taxon>
        <taxon>Asteraceae</taxon>
        <taxon>Asteroideae</taxon>
        <taxon>Heliantheae alliance</taxon>
        <taxon>Heliantheae</taxon>
        <taxon>Helianthus</taxon>
    </lineage>
</organism>
<evidence type="ECO:0000313" key="2">
    <source>
        <dbReference type="Proteomes" id="UP000215914"/>
    </source>
</evidence>
<keyword evidence="2" id="KW-1185">Reference proteome</keyword>
<gene>
    <name evidence="1" type="ORF">HanXRQr2_Chr06g0246251</name>
</gene>
<dbReference type="EMBL" id="MNCJ02000321">
    <property type="protein sequence ID" value="KAF5801275.1"/>
    <property type="molecule type" value="Genomic_DNA"/>
</dbReference>
<dbReference type="Gramene" id="mRNA:HanXRQr2_Chr06g0246251">
    <property type="protein sequence ID" value="mRNA:HanXRQr2_Chr06g0246251"/>
    <property type="gene ID" value="HanXRQr2_Chr06g0246251"/>
</dbReference>
<reference evidence="1" key="2">
    <citation type="submission" date="2020-06" db="EMBL/GenBank/DDBJ databases">
        <title>Helianthus annuus Genome sequencing and assembly Release 2.</title>
        <authorList>
            <person name="Gouzy J."/>
            <person name="Langlade N."/>
            <person name="Munos S."/>
        </authorList>
    </citation>
    <scope>NUCLEOTIDE SEQUENCE</scope>
    <source>
        <tissue evidence="1">Leaves</tissue>
    </source>
</reference>
<sequence length="41" mass="4770">MKKSKGRRRRTLIAVIIIFVGSWKGLTSDQEKHCRKVLEIS</sequence>
<proteinExistence type="predicted"/>
<name>A0A9K3NIW7_HELAN</name>
<evidence type="ECO:0000313" key="1">
    <source>
        <dbReference type="EMBL" id="KAF5801275.1"/>
    </source>
</evidence>
<reference evidence="1" key="1">
    <citation type="journal article" date="2017" name="Nature">
        <title>The sunflower genome provides insights into oil metabolism, flowering and Asterid evolution.</title>
        <authorList>
            <person name="Badouin H."/>
            <person name="Gouzy J."/>
            <person name="Grassa C.J."/>
            <person name="Murat F."/>
            <person name="Staton S.E."/>
            <person name="Cottret L."/>
            <person name="Lelandais-Briere C."/>
            <person name="Owens G.L."/>
            <person name="Carrere S."/>
            <person name="Mayjonade B."/>
            <person name="Legrand L."/>
            <person name="Gill N."/>
            <person name="Kane N.C."/>
            <person name="Bowers J.E."/>
            <person name="Hubner S."/>
            <person name="Bellec A."/>
            <person name="Berard A."/>
            <person name="Berges H."/>
            <person name="Blanchet N."/>
            <person name="Boniface M.C."/>
            <person name="Brunel D."/>
            <person name="Catrice O."/>
            <person name="Chaidir N."/>
            <person name="Claudel C."/>
            <person name="Donnadieu C."/>
            <person name="Faraut T."/>
            <person name="Fievet G."/>
            <person name="Helmstetter N."/>
            <person name="King M."/>
            <person name="Knapp S.J."/>
            <person name="Lai Z."/>
            <person name="Le Paslier M.C."/>
            <person name="Lippi Y."/>
            <person name="Lorenzon L."/>
            <person name="Mandel J.R."/>
            <person name="Marage G."/>
            <person name="Marchand G."/>
            <person name="Marquand E."/>
            <person name="Bret-Mestries E."/>
            <person name="Morien E."/>
            <person name="Nambeesan S."/>
            <person name="Nguyen T."/>
            <person name="Pegot-Espagnet P."/>
            <person name="Pouilly N."/>
            <person name="Raftis F."/>
            <person name="Sallet E."/>
            <person name="Schiex T."/>
            <person name="Thomas J."/>
            <person name="Vandecasteele C."/>
            <person name="Vares D."/>
            <person name="Vear F."/>
            <person name="Vautrin S."/>
            <person name="Crespi M."/>
            <person name="Mangin B."/>
            <person name="Burke J.M."/>
            <person name="Salse J."/>
            <person name="Munos S."/>
            <person name="Vincourt P."/>
            <person name="Rieseberg L.H."/>
            <person name="Langlade N.B."/>
        </authorList>
    </citation>
    <scope>NUCLEOTIDE SEQUENCE</scope>
    <source>
        <tissue evidence="1">Leaves</tissue>
    </source>
</reference>
<protein>
    <submittedName>
        <fullName evidence="1">Uncharacterized protein</fullName>
    </submittedName>
</protein>
<comment type="caution">
    <text evidence="1">The sequence shown here is derived from an EMBL/GenBank/DDBJ whole genome shotgun (WGS) entry which is preliminary data.</text>
</comment>
<accession>A0A9K3NIW7</accession>
<dbReference type="Proteomes" id="UP000215914">
    <property type="component" value="Unassembled WGS sequence"/>
</dbReference>
<dbReference type="AlphaFoldDB" id="A0A9K3NIW7"/>